<accession>A0A0G4GJ79</accession>
<dbReference type="Proteomes" id="UP000041254">
    <property type="component" value="Unassembled WGS sequence"/>
</dbReference>
<feature type="domain" description="CobW C-terminal" evidence="6">
    <location>
        <begin position="392"/>
        <end position="486"/>
    </location>
</feature>
<dbReference type="GO" id="GO:0016787">
    <property type="term" value="F:hydrolase activity"/>
    <property type="evidence" value="ECO:0007669"/>
    <property type="project" value="UniProtKB-KW"/>
</dbReference>
<evidence type="ECO:0000313" key="8">
    <source>
        <dbReference type="Proteomes" id="UP000041254"/>
    </source>
</evidence>
<reference evidence="7 8" key="1">
    <citation type="submission" date="2014-11" db="EMBL/GenBank/DDBJ databases">
        <authorList>
            <person name="Zhu J."/>
            <person name="Qi W."/>
            <person name="Song R."/>
        </authorList>
    </citation>
    <scope>NUCLEOTIDE SEQUENCE [LARGE SCALE GENOMIC DNA]</scope>
</reference>
<dbReference type="Pfam" id="PF02492">
    <property type="entry name" value="cobW"/>
    <property type="match status" value="1"/>
</dbReference>
<evidence type="ECO:0000256" key="3">
    <source>
        <dbReference type="ARBA" id="ARBA00023186"/>
    </source>
</evidence>
<dbReference type="VEuPathDB" id="CryptoDB:Vbra_313"/>
<dbReference type="InterPro" id="IPR036627">
    <property type="entry name" value="CobW-likC_sf"/>
</dbReference>
<keyword evidence="2" id="KW-0378">Hydrolase</keyword>
<dbReference type="CDD" id="cd03112">
    <property type="entry name" value="CobW-like"/>
    <property type="match status" value="1"/>
</dbReference>
<evidence type="ECO:0000313" key="7">
    <source>
        <dbReference type="EMBL" id="CEM29885.1"/>
    </source>
</evidence>
<dbReference type="InParanoid" id="A0A0G4GJ79"/>
<dbReference type="SUPFAM" id="SSF90002">
    <property type="entry name" value="Hypothetical protein YjiA, C-terminal domain"/>
    <property type="match status" value="1"/>
</dbReference>
<dbReference type="OMA" id="WDTEWAE"/>
<evidence type="ECO:0000256" key="1">
    <source>
        <dbReference type="ARBA" id="ARBA00022741"/>
    </source>
</evidence>
<sequence>MSGFANSMMSRVKEMMDKLTNAATSWKDLAAAAEAALKVDNDYFMAIQIINKAIDEYGASLGLESISMRDPKKFLEAVRQKAGDAKVVPELVPLFLTRSEVLSNLGANKRAKLELDAVISVAPDHERAKELRQETEEVMAMEGKSYTQQEDAKIPATVLTGFLGSGKTTLLNHILRDWKGDKRIAIIENEFGEVGIDDALVTKALKEEETIIEMNNGCICCTVRGDLVEGLKKILKSGRADGRVDHILIETTGLADPAPVAQTFFVDDYIQARIRLDGIVTVVDAKHIIQHLDDEKPEGVENEAIEQLAFSDRILLNKIDLVDAPYLSQVEERIRAINSFAPIVKTSLNVTTNLESTIKGILGIRAFSLDKVLDMDSEFLKDGQEHQHDESVTSIGIDLVGEVDEGKLNAWLGDILKNKGVDIFRMKGVLAVQGSDSKFVFQGIHMLFSGIPQDEWKPSETRGCKLVFIGRNLDRAEIEGGFRNCLVKRPHVEK</sequence>
<dbReference type="PANTHER" id="PTHR13748">
    <property type="entry name" value="COBW-RELATED"/>
    <property type="match status" value="1"/>
</dbReference>
<dbReference type="InterPro" id="IPR011629">
    <property type="entry name" value="CobW-like_C"/>
</dbReference>
<dbReference type="InterPro" id="IPR027417">
    <property type="entry name" value="P-loop_NTPase"/>
</dbReference>
<dbReference type="Gene3D" id="3.40.50.300">
    <property type="entry name" value="P-loop containing nucleotide triphosphate hydrolases"/>
    <property type="match status" value="1"/>
</dbReference>
<dbReference type="InterPro" id="IPR051316">
    <property type="entry name" value="Zinc-reg_GTPase_activator"/>
</dbReference>
<keyword evidence="8" id="KW-1185">Reference proteome</keyword>
<evidence type="ECO:0000256" key="5">
    <source>
        <dbReference type="ARBA" id="ARBA00049117"/>
    </source>
</evidence>
<dbReference type="GO" id="GO:0005737">
    <property type="term" value="C:cytoplasm"/>
    <property type="evidence" value="ECO:0007669"/>
    <property type="project" value="TreeGrafter"/>
</dbReference>
<dbReference type="OrthoDB" id="258627at2759"/>
<name>A0A0G4GJ79_VITBC</name>
<gene>
    <name evidence="7" type="ORF">Vbra_313</name>
</gene>
<evidence type="ECO:0000256" key="2">
    <source>
        <dbReference type="ARBA" id="ARBA00022801"/>
    </source>
</evidence>
<keyword evidence="3" id="KW-0143">Chaperone</keyword>
<protein>
    <recommendedName>
        <fullName evidence="6">CobW C-terminal domain-containing protein</fullName>
    </recommendedName>
</protein>
<comment type="similarity">
    <text evidence="4">Belongs to the SIMIBI class G3E GTPase family. ZNG1 subfamily.</text>
</comment>
<keyword evidence="1" id="KW-0547">Nucleotide-binding</keyword>
<organism evidence="7 8">
    <name type="scientific">Vitrella brassicaformis (strain CCMP3155)</name>
    <dbReference type="NCBI Taxonomy" id="1169540"/>
    <lineage>
        <taxon>Eukaryota</taxon>
        <taxon>Sar</taxon>
        <taxon>Alveolata</taxon>
        <taxon>Colpodellida</taxon>
        <taxon>Vitrellaceae</taxon>
        <taxon>Vitrella</taxon>
    </lineage>
</organism>
<evidence type="ECO:0000256" key="4">
    <source>
        <dbReference type="ARBA" id="ARBA00034320"/>
    </source>
</evidence>
<dbReference type="Gene3D" id="3.30.1220.10">
    <property type="entry name" value="CobW-like, C-terminal domain"/>
    <property type="match status" value="1"/>
</dbReference>
<proteinExistence type="inferred from homology"/>
<dbReference type="AlphaFoldDB" id="A0A0G4GJ79"/>
<dbReference type="GO" id="GO:0000166">
    <property type="term" value="F:nucleotide binding"/>
    <property type="evidence" value="ECO:0007669"/>
    <property type="project" value="UniProtKB-KW"/>
</dbReference>
<dbReference type="SMART" id="SM00833">
    <property type="entry name" value="CobW_C"/>
    <property type="match status" value="1"/>
</dbReference>
<comment type="catalytic activity">
    <reaction evidence="5">
        <text>GTP + H2O = GDP + phosphate + H(+)</text>
        <dbReference type="Rhea" id="RHEA:19669"/>
        <dbReference type="ChEBI" id="CHEBI:15377"/>
        <dbReference type="ChEBI" id="CHEBI:15378"/>
        <dbReference type="ChEBI" id="CHEBI:37565"/>
        <dbReference type="ChEBI" id="CHEBI:43474"/>
        <dbReference type="ChEBI" id="CHEBI:58189"/>
    </reaction>
    <physiologicalReaction direction="left-to-right" evidence="5">
        <dbReference type="Rhea" id="RHEA:19670"/>
    </physiologicalReaction>
</comment>
<dbReference type="SUPFAM" id="SSF52540">
    <property type="entry name" value="P-loop containing nucleoside triphosphate hydrolases"/>
    <property type="match status" value="1"/>
</dbReference>
<dbReference type="PANTHER" id="PTHR13748:SF62">
    <property type="entry name" value="COBW DOMAIN-CONTAINING PROTEIN"/>
    <property type="match status" value="1"/>
</dbReference>
<evidence type="ECO:0000259" key="6">
    <source>
        <dbReference type="SMART" id="SM00833"/>
    </source>
</evidence>
<dbReference type="Pfam" id="PF07683">
    <property type="entry name" value="CobW_C"/>
    <property type="match status" value="1"/>
</dbReference>
<dbReference type="InterPro" id="IPR003495">
    <property type="entry name" value="CobW/HypB/UreG_nucleotide-bd"/>
</dbReference>
<dbReference type="PhylomeDB" id="A0A0G4GJ79"/>
<dbReference type="EMBL" id="CDMY01000686">
    <property type="protein sequence ID" value="CEM29885.1"/>
    <property type="molecule type" value="Genomic_DNA"/>
</dbReference>
<dbReference type="STRING" id="1169540.A0A0G4GJ79"/>